<dbReference type="EMBL" id="BPLQ01004992">
    <property type="protein sequence ID" value="GIY12147.1"/>
    <property type="molecule type" value="Genomic_DNA"/>
</dbReference>
<keyword evidence="1" id="KW-1133">Transmembrane helix</keyword>
<feature type="transmembrane region" description="Helical" evidence="1">
    <location>
        <begin position="128"/>
        <end position="149"/>
    </location>
</feature>
<sequence>METSVHIDQTAETVTWTNTANLTAENNCNSKEKKISKTIEMILSQIMETSVHIDQTAETVTWTNTANLTAENNCNSKEKKISKSTEMILSQVTPQRKWGDIYANYTWQHSATGNKIEYEETGLMSWKFIAIFIAWIIVTILLLAFGFELYIKKNIVVGIMNSVSFIGIFALLLWRYRQSLKNNEFHNNNV</sequence>
<evidence type="ECO:0000256" key="1">
    <source>
        <dbReference type="SAM" id="Phobius"/>
    </source>
</evidence>
<evidence type="ECO:0000313" key="2">
    <source>
        <dbReference type="EMBL" id="GIY12147.1"/>
    </source>
</evidence>
<reference evidence="2 3" key="1">
    <citation type="submission" date="2021-06" db="EMBL/GenBank/DDBJ databases">
        <title>Caerostris darwini draft genome.</title>
        <authorList>
            <person name="Kono N."/>
            <person name="Arakawa K."/>
        </authorList>
    </citation>
    <scope>NUCLEOTIDE SEQUENCE [LARGE SCALE GENOMIC DNA]</scope>
</reference>
<accession>A0AAV4QVL1</accession>
<keyword evidence="3" id="KW-1185">Reference proteome</keyword>
<comment type="caution">
    <text evidence="2">The sequence shown here is derived from an EMBL/GenBank/DDBJ whole genome shotgun (WGS) entry which is preliminary data.</text>
</comment>
<dbReference type="AlphaFoldDB" id="A0AAV4QVL1"/>
<keyword evidence="1" id="KW-0472">Membrane</keyword>
<name>A0AAV4QVL1_9ARAC</name>
<keyword evidence="1" id="KW-0812">Transmembrane</keyword>
<organism evidence="2 3">
    <name type="scientific">Caerostris darwini</name>
    <dbReference type="NCBI Taxonomy" id="1538125"/>
    <lineage>
        <taxon>Eukaryota</taxon>
        <taxon>Metazoa</taxon>
        <taxon>Ecdysozoa</taxon>
        <taxon>Arthropoda</taxon>
        <taxon>Chelicerata</taxon>
        <taxon>Arachnida</taxon>
        <taxon>Araneae</taxon>
        <taxon>Araneomorphae</taxon>
        <taxon>Entelegynae</taxon>
        <taxon>Araneoidea</taxon>
        <taxon>Araneidae</taxon>
        <taxon>Caerostris</taxon>
    </lineage>
</organism>
<evidence type="ECO:0000313" key="3">
    <source>
        <dbReference type="Proteomes" id="UP001054837"/>
    </source>
</evidence>
<protein>
    <submittedName>
        <fullName evidence="2">Uncharacterized protein</fullName>
    </submittedName>
</protein>
<dbReference type="Proteomes" id="UP001054837">
    <property type="component" value="Unassembled WGS sequence"/>
</dbReference>
<proteinExistence type="predicted"/>
<feature type="transmembrane region" description="Helical" evidence="1">
    <location>
        <begin position="155"/>
        <end position="174"/>
    </location>
</feature>
<gene>
    <name evidence="2" type="ORF">CDAR_619531</name>
</gene>